<dbReference type="RefSeq" id="XP_003109864.2">
    <property type="nucleotide sequence ID" value="XM_003109816.2"/>
</dbReference>
<gene>
    <name evidence="2" type="ORF">GCK72_006915</name>
</gene>
<evidence type="ECO:0000313" key="2">
    <source>
        <dbReference type="EMBL" id="KAF1766957.1"/>
    </source>
</evidence>
<dbReference type="AlphaFoldDB" id="A0A6A5HK52"/>
<accession>A0A6A5HK52</accession>
<dbReference type="GeneID" id="9804001"/>
<dbReference type="Proteomes" id="UP000483820">
    <property type="component" value="Chromosome II"/>
</dbReference>
<comment type="caution">
    <text evidence="2">The sequence shown here is derived from an EMBL/GenBank/DDBJ whole genome shotgun (WGS) entry which is preliminary data.</text>
</comment>
<evidence type="ECO:0000313" key="3">
    <source>
        <dbReference type="Proteomes" id="UP000483820"/>
    </source>
</evidence>
<dbReference type="EMBL" id="WUAV01000002">
    <property type="protein sequence ID" value="KAF1766957.1"/>
    <property type="molecule type" value="Genomic_DNA"/>
</dbReference>
<dbReference type="CTD" id="9804001"/>
<organism evidence="2 3">
    <name type="scientific">Caenorhabditis remanei</name>
    <name type="common">Caenorhabditis vulgaris</name>
    <dbReference type="NCBI Taxonomy" id="31234"/>
    <lineage>
        <taxon>Eukaryota</taxon>
        <taxon>Metazoa</taxon>
        <taxon>Ecdysozoa</taxon>
        <taxon>Nematoda</taxon>
        <taxon>Chromadorea</taxon>
        <taxon>Rhabditida</taxon>
        <taxon>Rhabditina</taxon>
        <taxon>Rhabditomorpha</taxon>
        <taxon>Rhabditoidea</taxon>
        <taxon>Rhabditidae</taxon>
        <taxon>Peloderinae</taxon>
        <taxon>Caenorhabditis</taxon>
    </lineage>
</organism>
<feature type="compositionally biased region" description="Acidic residues" evidence="1">
    <location>
        <begin position="43"/>
        <end position="55"/>
    </location>
</feature>
<proteinExistence type="predicted"/>
<name>A0A6A5HK52_CAERE</name>
<protein>
    <submittedName>
        <fullName evidence="2">Uncharacterized protein</fullName>
    </submittedName>
</protein>
<dbReference type="KEGG" id="crq:GCK72_006915"/>
<feature type="region of interest" description="Disordered" evidence="1">
    <location>
        <begin position="31"/>
        <end position="66"/>
    </location>
</feature>
<feature type="compositionally biased region" description="Basic and acidic residues" evidence="1">
    <location>
        <begin position="31"/>
        <end position="42"/>
    </location>
</feature>
<reference evidence="2 3" key="1">
    <citation type="submission" date="2019-12" db="EMBL/GenBank/DDBJ databases">
        <title>Chromosome-level assembly of the Caenorhabditis remanei genome.</title>
        <authorList>
            <person name="Teterina A.A."/>
            <person name="Willis J.H."/>
            <person name="Phillips P.C."/>
        </authorList>
    </citation>
    <scope>NUCLEOTIDE SEQUENCE [LARGE SCALE GENOMIC DNA]</scope>
    <source>
        <strain evidence="2 3">PX506</strain>
        <tissue evidence="2">Whole organism</tissue>
    </source>
</reference>
<sequence>MNQNVNWLIHEFLPMFNRVVQEHLERIGEILERERMEDREGGSDDSDYYSDDDDEFRPLPPFRQNRPPTELEQLIIDLQAIHDELETIAGDMPRLENFRLVVEGVQRFGADYVPDGVGG</sequence>
<evidence type="ECO:0000256" key="1">
    <source>
        <dbReference type="SAM" id="MobiDB-lite"/>
    </source>
</evidence>